<organism evidence="1 2">
    <name type="scientific">Azospirillum brasilense</name>
    <dbReference type="NCBI Taxonomy" id="192"/>
    <lineage>
        <taxon>Bacteria</taxon>
        <taxon>Pseudomonadati</taxon>
        <taxon>Pseudomonadota</taxon>
        <taxon>Alphaproteobacteria</taxon>
        <taxon>Rhodospirillales</taxon>
        <taxon>Azospirillaceae</taxon>
        <taxon>Azospirillum</taxon>
    </lineage>
</organism>
<comment type="caution">
    <text evidence="1">The sequence shown here is derived from an EMBL/GenBank/DDBJ whole genome shotgun (WGS) entry which is preliminary data.</text>
</comment>
<gene>
    <name evidence="1" type="ORF">FBZ83_1209</name>
</gene>
<reference evidence="1 2" key="1">
    <citation type="submission" date="2019-06" db="EMBL/GenBank/DDBJ databases">
        <title>Genomic Encyclopedia of Type Strains, Phase IV (KMG-V): Genome sequencing to study the core and pangenomes of soil and plant-associated prokaryotes.</title>
        <authorList>
            <person name="Whitman W."/>
        </authorList>
    </citation>
    <scope>NUCLEOTIDE SEQUENCE [LARGE SCALE GENOMIC DNA]</scope>
    <source>
        <strain evidence="1 2">BR 11650</strain>
    </source>
</reference>
<dbReference type="EMBL" id="VITH01000020">
    <property type="protein sequence ID" value="TWA76021.1"/>
    <property type="molecule type" value="Genomic_DNA"/>
</dbReference>
<name>A0A560BTT8_AZOBR</name>
<dbReference type="AlphaFoldDB" id="A0A560BTT8"/>
<protein>
    <submittedName>
        <fullName evidence="1">Uncharacterized protein</fullName>
    </submittedName>
</protein>
<evidence type="ECO:0000313" key="1">
    <source>
        <dbReference type="EMBL" id="TWA76021.1"/>
    </source>
</evidence>
<evidence type="ECO:0000313" key="2">
    <source>
        <dbReference type="Proteomes" id="UP000318529"/>
    </source>
</evidence>
<accession>A0A560BTT8</accession>
<dbReference type="Proteomes" id="UP000318529">
    <property type="component" value="Unassembled WGS sequence"/>
</dbReference>
<proteinExistence type="predicted"/>
<sequence length="38" mass="4171">MPQLMHVSAMPLVLIPRMAKLRMRKGRRGGGAPSLSLL</sequence>